<feature type="transmembrane region" description="Helical" evidence="1">
    <location>
        <begin position="33"/>
        <end position="54"/>
    </location>
</feature>
<dbReference type="OrthoDB" id="5141811at2"/>
<feature type="transmembrane region" description="Helical" evidence="1">
    <location>
        <begin position="429"/>
        <end position="455"/>
    </location>
</feature>
<evidence type="ECO:0000313" key="3">
    <source>
        <dbReference type="Proteomes" id="UP000182740"/>
    </source>
</evidence>
<feature type="transmembrane region" description="Helical" evidence="1">
    <location>
        <begin position="262"/>
        <end position="282"/>
    </location>
</feature>
<dbReference type="AlphaFoldDB" id="A0A1K1QEE4"/>
<feature type="transmembrane region" description="Helical" evidence="1">
    <location>
        <begin position="6"/>
        <end position="26"/>
    </location>
</feature>
<protein>
    <submittedName>
        <fullName evidence="2">Uncharacterized protein</fullName>
    </submittedName>
</protein>
<feature type="transmembrane region" description="Helical" evidence="1">
    <location>
        <begin position="332"/>
        <end position="351"/>
    </location>
</feature>
<dbReference type="EMBL" id="FPJG01000006">
    <property type="protein sequence ID" value="SFW58076.1"/>
    <property type="molecule type" value="Genomic_DNA"/>
</dbReference>
<gene>
    <name evidence="2" type="ORF">SAMN04489730_1680</name>
</gene>
<feature type="transmembrane region" description="Helical" evidence="1">
    <location>
        <begin position="199"/>
        <end position="221"/>
    </location>
</feature>
<feature type="transmembrane region" description="Helical" evidence="1">
    <location>
        <begin position="233"/>
        <end position="250"/>
    </location>
</feature>
<feature type="transmembrane region" description="Helical" evidence="1">
    <location>
        <begin position="398"/>
        <end position="417"/>
    </location>
</feature>
<dbReference type="Pfam" id="PF20176">
    <property type="entry name" value="DUF6541"/>
    <property type="match status" value="1"/>
</dbReference>
<organism evidence="2 3">
    <name type="scientific">Amycolatopsis australiensis</name>
    <dbReference type="NCBI Taxonomy" id="546364"/>
    <lineage>
        <taxon>Bacteria</taxon>
        <taxon>Bacillati</taxon>
        <taxon>Actinomycetota</taxon>
        <taxon>Actinomycetes</taxon>
        <taxon>Pseudonocardiales</taxon>
        <taxon>Pseudonocardiaceae</taxon>
        <taxon>Amycolatopsis</taxon>
    </lineage>
</organism>
<feature type="transmembrane region" description="Helical" evidence="1">
    <location>
        <begin position="60"/>
        <end position="83"/>
    </location>
</feature>
<feature type="transmembrane region" description="Helical" evidence="1">
    <location>
        <begin position="287"/>
        <end position="303"/>
    </location>
</feature>
<evidence type="ECO:0000313" key="2">
    <source>
        <dbReference type="EMBL" id="SFW58076.1"/>
    </source>
</evidence>
<evidence type="ECO:0000256" key="1">
    <source>
        <dbReference type="SAM" id="Phobius"/>
    </source>
</evidence>
<feature type="transmembrane region" description="Helical" evidence="1">
    <location>
        <begin position="309"/>
        <end position="325"/>
    </location>
</feature>
<dbReference type="Proteomes" id="UP000182740">
    <property type="component" value="Unassembled WGS sequence"/>
</dbReference>
<keyword evidence="1" id="KW-0812">Transmembrane</keyword>
<reference evidence="3" key="1">
    <citation type="submission" date="2016-11" db="EMBL/GenBank/DDBJ databases">
        <authorList>
            <person name="Varghese N."/>
            <person name="Submissions S."/>
        </authorList>
    </citation>
    <scope>NUCLEOTIDE SEQUENCE [LARGE SCALE GENOMIC DNA]</scope>
    <source>
        <strain evidence="3">DSM 44671</strain>
    </source>
</reference>
<keyword evidence="1" id="KW-0472">Membrane</keyword>
<dbReference type="RefSeq" id="WP_072475717.1">
    <property type="nucleotide sequence ID" value="NZ_FPJG01000006.1"/>
</dbReference>
<dbReference type="InterPro" id="IPR046671">
    <property type="entry name" value="DUF6541"/>
</dbReference>
<feature type="transmembrane region" description="Helical" evidence="1">
    <location>
        <begin position="467"/>
        <end position="487"/>
    </location>
</feature>
<feature type="transmembrane region" description="Helical" evidence="1">
    <location>
        <begin position="108"/>
        <end position="128"/>
    </location>
</feature>
<keyword evidence="1" id="KW-1133">Transmembrane helix</keyword>
<name>A0A1K1QEE4_9PSEU</name>
<keyword evidence="3" id="KW-1185">Reference proteome</keyword>
<dbReference type="STRING" id="546364.SAMN04489730_1680"/>
<proteinExistence type="predicted"/>
<accession>A0A1K1QEE4</accession>
<sequence length="684" mass="72098">MLTEGLRLLVGVLVVFVPGTAVLLAFGVRERLWLAGLSAPLTTGFVLLVSLVTGSTGLRYGLLSVTVSLVVVVAAAVLVRFLLRRRRVVVQPAEDPDLRAVAGRTGTWVQLAGLAIGVVGVLLGVRTWHTGLGSWRTPTQEHDTVTHAVLTAFTHFTGQAAPWQVLPVDVVHDTAVQFYPPGFTNLAALLTDVFGDTMLALNLVTVVFSVVVLPLSAAALTAAVLRHARLGRGWVELGAGVAALVAVQLYRPGIAFAHDGGVLPNAAAMALAPGLTAVTLVIGRRHWGRAVLVGIALAGSINVHPSALTTAALTTVAAMVGLLFTRRGRTAFVGALLPLVLAGVVTVVAALPDVFALLRLSGGTVVDAPATIPPQSLGTAVGVVVRLPYSGYFDLTGTMGQVVLGVLGLVGAVVAIVSRRCWPLVTAWAFWVAVIVSFHVSPNTGFGAAVARYYYRAAGRVDTHIYLMIPVLAGALFALVGLALAAQRLRIPVPLRTRPVFAAALAVVVLAALTVTTFRGYMNTGARSLSQRYATPEFVRYDASDDAAAAWLHEHVAPGETILNNANDGSTLLYVDYDLPILNIVPDGHSPITDNVTLLAMFNSFPENPAVQDILRRKNVKWVYADSQAPTVGTDGNHWTGQRSFSLAPGLERLNGLPGLTKVFSRGTVSVYHLDLPPRNPPQG</sequence>
<feature type="transmembrane region" description="Helical" evidence="1">
    <location>
        <begin position="499"/>
        <end position="522"/>
    </location>
</feature>